<evidence type="ECO:0000313" key="1">
    <source>
        <dbReference type="EMBL" id="WZK88958.1"/>
    </source>
</evidence>
<accession>A0ABZ2XS97</accession>
<keyword evidence="2" id="KW-1185">Reference proteome</keyword>
<organism evidence="1 2">
    <name type="scientific">Aliisedimentitalea scapharcae</name>
    <dbReference type="NCBI Taxonomy" id="1524259"/>
    <lineage>
        <taxon>Bacteria</taxon>
        <taxon>Pseudomonadati</taxon>
        <taxon>Pseudomonadota</taxon>
        <taxon>Alphaproteobacteria</taxon>
        <taxon>Rhodobacterales</taxon>
        <taxon>Roseobacteraceae</taxon>
        <taxon>Aliisedimentitalea</taxon>
    </lineage>
</organism>
<dbReference type="RefSeq" id="WP_406646750.1">
    <property type="nucleotide sequence ID" value="NZ_CP123584.1"/>
</dbReference>
<proteinExistence type="predicted"/>
<evidence type="ECO:0000313" key="2">
    <source>
        <dbReference type="Proteomes" id="UP001623232"/>
    </source>
</evidence>
<protein>
    <submittedName>
        <fullName evidence="1">Uncharacterized protein</fullName>
    </submittedName>
</protein>
<sequence>MSKHFPDMIDLCFDPEGTKRDGFWLMHRCRERGITPVKVAALVSFCGTGIEQVNASPVALLQKRMGA</sequence>
<dbReference type="EMBL" id="CP123584">
    <property type="protein sequence ID" value="WZK88958.1"/>
    <property type="molecule type" value="Genomic_DNA"/>
</dbReference>
<reference evidence="1 2" key="1">
    <citation type="submission" date="2023-04" db="EMBL/GenBank/DDBJ databases">
        <title>Complete genome sequence of Alisedimentitalea scapharcae.</title>
        <authorList>
            <person name="Rong J.-C."/>
            <person name="Yi M.-L."/>
            <person name="Zhao Q."/>
        </authorList>
    </citation>
    <scope>NUCLEOTIDE SEQUENCE [LARGE SCALE GENOMIC DNA]</scope>
    <source>
        <strain evidence="1 2">KCTC 42119</strain>
    </source>
</reference>
<dbReference type="Proteomes" id="UP001623232">
    <property type="component" value="Chromosome"/>
</dbReference>
<gene>
    <name evidence="1" type="ORF">QEZ52_20595</name>
</gene>
<name>A0ABZ2XS97_9RHOB</name>